<dbReference type="SUPFAM" id="SSF53756">
    <property type="entry name" value="UDP-Glycosyltransferase/glycogen phosphorylase"/>
    <property type="match status" value="1"/>
</dbReference>
<organism evidence="1 2">
    <name type="scientific">Thermostichus vulcanus str. 'Rupite'</name>
    <dbReference type="NCBI Taxonomy" id="2813851"/>
    <lineage>
        <taxon>Bacteria</taxon>
        <taxon>Bacillati</taxon>
        <taxon>Cyanobacteriota</taxon>
        <taxon>Cyanophyceae</taxon>
        <taxon>Thermostichales</taxon>
        <taxon>Thermostichaceae</taxon>
        <taxon>Thermostichus</taxon>
    </lineage>
</organism>
<reference evidence="1" key="1">
    <citation type="submission" date="2021-02" db="EMBL/GenBank/DDBJ databases">
        <title>The CRISPR/cas machinery reduction and long-range gene transfer in the hot spring cyanobacterium Synechococcus.</title>
        <authorList>
            <person name="Dvorak P."/>
            <person name="Jahodarova E."/>
            <person name="Hasler P."/>
            <person name="Poulickova A."/>
        </authorList>
    </citation>
    <scope>NUCLEOTIDE SEQUENCE</scope>
    <source>
        <strain evidence="1">Rupite</strain>
    </source>
</reference>
<accession>A0ABT0C8E4</accession>
<keyword evidence="2" id="KW-1185">Reference proteome</keyword>
<dbReference type="RefSeq" id="WP_244349289.1">
    <property type="nucleotide sequence ID" value="NZ_JAFIRA010000006.1"/>
</dbReference>
<comment type="caution">
    <text evidence="1">The sequence shown here is derived from an EMBL/GenBank/DDBJ whole genome shotgun (WGS) entry which is preliminary data.</text>
</comment>
<dbReference type="EMBL" id="JAFIRA010000006">
    <property type="protein sequence ID" value="MCJ2542064.1"/>
    <property type="molecule type" value="Genomic_DNA"/>
</dbReference>
<name>A0ABT0C8E4_THEVL</name>
<dbReference type="Gene3D" id="3.40.50.2000">
    <property type="entry name" value="Glycogen Phosphorylase B"/>
    <property type="match status" value="1"/>
</dbReference>
<dbReference type="Proteomes" id="UP000830835">
    <property type="component" value="Unassembled WGS sequence"/>
</dbReference>
<dbReference type="Pfam" id="PF13692">
    <property type="entry name" value="Glyco_trans_1_4"/>
    <property type="match status" value="1"/>
</dbReference>
<proteinExistence type="predicted"/>
<evidence type="ECO:0000313" key="2">
    <source>
        <dbReference type="Proteomes" id="UP000830835"/>
    </source>
</evidence>
<protein>
    <submittedName>
        <fullName evidence="1">Glycosyltransferase</fullName>
    </submittedName>
</protein>
<sequence length="259" mass="28037">MSALLQLIDGWITLSPSTAGVVVERYPELSRKPQAFIWHPPYLISYSGNCEQARQELSLTSSALIYGHVGQLRPYKKLVPLAERFEQIAPPGSQLLIAGLAKDGVDSALAKLSNTRDALDFRPGSLTSEEFERVLTALDVFIAPYGNFLHSGALIHALSCGCVVVAPRVPFTCDLVEAVGSDWVITYDGEISTLTLAKAAISARSLTGERPDLSALEPSANLERLANLLVNMKTRLPKVGGSHWCEEKIPPQGQVLSKS</sequence>
<evidence type="ECO:0000313" key="1">
    <source>
        <dbReference type="EMBL" id="MCJ2542064.1"/>
    </source>
</evidence>
<gene>
    <name evidence="1" type="ORF">JX360_03945</name>
</gene>